<comment type="caution">
    <text evidence="3">The sequence shown here is derived from an EMBL/GenBank/DDBJ whole genome shotgun (WGS) entry which is preliminary data.</text>
</comment>
<dbReference type="EMBL" id="LQYV01000087">
    <property type="protein sequence ID" value="KYD25245.1"/>
    <property type="molecule type" value="Genomic_DNA"/>
</dbReference>
<dbReference type="InterPro" id="IPR035919">
    <property type="entry name" value="EAL_sf"/>
</dbReference>
<dbReference type="InterPro" id="IPR050706">
    <property type="entry name" value="Cyclic-di-GMP_PDE-like"/>
</dbReference>
<protein>
    <recommendedName>
        <fullName evidence="2">EAL domain-containing protein</fullName>
    </recommendedName>
</protein>
<reference evidence="3 4" key="1">
    <citation type="submission" date="2016-01" db="EMBL/GenBank/DDBJ databases">
        <title>Draft Genome Sequences of Seven Thermophilic Sporeformers Isolated from Foods.</title>
        <authorList>
            <person name="Berendsen E.M."/>
            <person name="Wells-Bennik M.H."/>
            <person name="Krawcyk A.O."/>
            <person name="De Jong A."/>
            <person name="Holsappel S."/>
            <person name="Eijlander R.T."/>
            <person name="Kuipers O.P."/>
        </authorList>
    </citation>
    <scope>NUCLEOTIDE SEQUENCE [LARGE SCALE GENOMIC DNA]</scope>
    <source>
        <strain evidence="3 4">B4109</strain>
    </source>
</reference>
<name>A0A150MLN8_GEOSE</name>
<evidence type="ECO:0000313" key="3">
    <source>
        <dbReference type="EMBL" id="KYD25245.1"/>
    </source>
</evidence>
<feature type="compositionally biased region" description="Basic and acidic residues" evidence="1">
    <location>
        <begin position="10"/>
        <end position="20"/>
    </location>
</feature>
<organism evidence="3 4">
    <name type="scientific">Geobacillus stearothermophilus</name>
    <name type="common">Bacillus stearothermophilus</name>
    <dbReference type="NCBI Taxonomy" id="1422"/>
    <lineage>
        <taxon>Bacteria</taxon>
        <taxon>Bacillati</taxon>
        <taxon>Bacillota</taxon>
        <taxon>Bacilli</taxon>
        <taxon>Bacillales</taxon>
        <taxon>Anoxybacillaceae</taxon>
        <taxon>Geobacillus</taxon>
    </lineage>
</organism>
<feature type="domain" description="EAL" evidence="2">
    <location>
        <begin position="1"/>
        <end position="124"/>
    </location>
</feature>
<dbReference type="Pfam" id="PF00563">
    <property type="entry name" value="EAL"/>
    <property type="match status" value="1"/>
</dbReference>
<dbReference type="PROSITE" id="PS50883">
    <property type="entry name" value="EAL"/>
    <property type="match status" value="1"/>
</dbReference>
<dbReference type="Gene3D" id="3.20.20.450">
    <property type="entry name" value="EAL domain"/>
    <property type="match status" value="1"/>
</dbReference>
<sequence>MAAPATDSNRNGRIDGEKEQAVPPGTVYRRHFPEIEEAFHGRFAMEQHPTTDEWGRSIQGKKDVILPAIIRLGHNIGVKVLAEGVETETEAAYLQGKRCDEAQGYYFSPPLPYDEFVRFLKEQHARRRAQELT</sequence>
<evidence type="ECO:0000259" key="2">
    <source>
        <dbReference type="PROSITE" id="PS50883"/>
    </source>
</evidence>
<evidence type="ECO:0000313" key="4">
    <source>
        <dbReference type="Proteomes" id="UP000075424"/>
    </source>
</evidence>
<dbReference type="InterPro" id="IPR001633">
    <property type="entry name" value="EAL_dom"/>
</dbReference>
<dbReference type="Proteomes" id="UP000075424">
    <property type="component" value="Unassembled WGS sequence"/>
</dbReference>
<gene>
    <name evidence="3" type="ORF">B4109_0381</name>
</gene>
<dbReference type="AlphaFoldDB" id="A0A150MLN8"/>
<evidence type="ECO:0000256" key="1">
    <source>
        <dbReference type="SAM" id="MobiDB-lite"/>
    </source>
</evidence>
<accession>A0A150MLN8</accession>
<dbReference type="SUPFAM" id="SSF141868">
    <property type="entry name" value="EAL domain-like"/>
    <property type="match status" value="1"/>
</dbReference>
<dbReference type="GO" id="GO:0071111">
    <property type="term" value="F:cyclic-guanylate-specific phosphodiesterase activity"/>
    <property type="evidence" value="ECO:0007669"/>
    <property type="project" value="InterPro"/>
</dbReference>
<dbReference type="PANTHER" id="PTHR33121">
    <property type="entry name" value="CYCLIC DI-GMP PHOSPHODIESTERASE PDEF"/>
    <property type="match status" value="1"/>
</dbReference>
<proteinExistence type="predicted"/>
<dbReference type="PATRIC" id="fig|1422.14.peg.1992"/>
<feature type="region of interest" description="Disordered" evidence="1">
    <location>
        <begin position="1"/>
        <end position="26"/>
    </location>
</feature>
<dbReference type="PANTHER" id="PTHR33121:SF70">
    <property type="entry name" value="SIGNALING PROTEIN YKOW"/>
    <property type="match status" value="1"/>
</dbReference>